<accession>A0A1X7V6P0</accession>
<evidence type="ECO:0000313" key="1">
    <source>
        <dbReference type="EnsemblMetazoa" id="Aqu2.1.35651_001"/>
    </source>
</evidence>
<dbReference type="AlphaFoldDB" id="A0A1X7V6P0"/>
<dbReference type="eggNOG" id="ENOG502RZMF">
    <property type="taxonomic scope" value="Eukaryota"/>
</dbReference>
<dbReference type="PANTHER" id="PTHR34485:SF2">
    <property type="entry name" value="PROLINE RICH, LACRIMAL 1"/>
    <property type="match status" value="1"/>
</dbReference>
<sequence length="371" mass="42293">KLQLHSVEQAGMEELLAFCFIVPVVEAAKSISTPRERERMVVPLFQQLYRWYSFVLELLMHNIEGFFATPLECSAFSHNCTFTIKYMTGALLYYYHICQKGKDTCKEDLYEGTLKSAEGFGADHVFMQDGDSTAGKAVLKSFPNYQLLQCGNHVNKNHAVKLDTLRKEKEITRKDGSVVECYRKGKKHAPNCGCINEKFIRKAKSSFQMCLTNAGKDHNAFSERLMNLALHHYCDVYEWDGGHCDFYSLAVCSCSSCEYKYNFICEGKPYKTGHILNCPFHSLAYVLECQDKTALAHVLIHLAIGKVTTNGVEASHNVLVRYTAKDWHFARLHYQVSTNLGLIQSCMTNLYAKRGLQYHWMLEILKPSCCS</sequence>
<name>A0A1X7V6P0_AMPQE</name>
<reference evidence="1" key="1">
    <citation type="submission" date="2017-05" db="UniProtKB">
        <authorList>
            <consortium name="EnsemblMetazoa"/>
        </authorList>
    </citation>
    <scope>IDENTIFICATION</scope>
</reference>
<dbReference type="EnsemblMetazoa" id="Aqu2.1.35651_001">
    <property type="protein sequence ID" value="Aqu2.1.35651_001"/>
    <property type="gene ID" value="Aqu2.1.35651"/>
</dbReference>
<organism evidence="1">
    <name type="scientific">Amphimedon queenslandica</name>
    <name type="common">Sponge</name>
    <dbReference type="NCBI Taxonomy" id="400682"/>
    <lineage>
        <taxon>Eukaryota</taxon>
        <taxon>Metazoa</taxon>
        <taxon>Porifera</taxon>
        <taxon>Demospongiae</taxon>
        <taxon>Heteroscleromorpha</taxon>
        <taxon>Haplosclerida</taxon>
        <taxon>Niphatidae</taxon>
        <taxon>Amphimedon</taxon>
    </lineage>
</organism>
<dbReference type="STRING" id="400682.A0A1X7V6P0"/>
<dbReference type="InParanoid" id="A0A1X7V6P0"/>
<dbReference type="PANTHER" id="PTHR34485">
    <property type="entry name" value="PROLINE-RICH, LACRIMAL 1"/>
    <property type="match status" value="1"/>
</dbReference>
<protein>
    <submittedName>
        <fullName evidence="1">Uncharacterized protein</fullName>
    </submittedName>
</protein>
<proteinExistence type="predicted"/>